<evidence type="ECO:0000256" key="2">
    <source>
        <dbReference type="ARBA" id="ARBA00022448"/>
    </source>
</evidence>
<dbReference type="Proteomes" id="UP000229390">
    <property type="component" value="Unassembled WGS sequence"/>
</dbReference>
<dbReference type="InterPro" id="IPR036259">
    <property type="entry name" value="MFS_trans_sf"/>
</dbReference>
<evidence type="ECO:0000256" key="7">
    <source>
        <dbReference type="SAM" id="Phobius"/>
    </source>
</evidence>
<comment type="subcellular location">
    <subcellularLocation>
        <location evidence="1">Cell membrane</location>
        <topology evidence="1">Multi-pass membrane protein</topology>
    </subcellularLocation>
</comment>
<organism evidence="8 9">
    <name type="scientific">Candidatus Nealsonbacteria bacterium CG08_land_8_20_14_0_20_43_11</name>
    <dbReference type="NCBI Taxonomy" id="1974706"/>
    <lineage>
        <taxon>Bacteria</taxon>
        <taxon>Candidatus Nealsoniibacteriota</taxon>
    </lineage>
</organism>
<dbReference type="InterPro" id="IPR050171">
    <property type="entry name" value="MFS_Transporters"/>
</dbReference>
<evidence type="ECO:0008006" key="10">
    <source>
        <dbReference type="Google" id="ProtNLM"/>
    </source>
</evidence>
<feature type="transmembrane region" description="Helical" evidence="7">
    <location>
        <begin position="81"/>
        <end position="100"/>
    </location>
</feature>
<dbReference type="PANTHER" id="PTHR23517">
    <property type="entry name" value="RESISTANCE PROTEIN MDTM, PUTATIVE-RELATED-RELATED"/>
    <property type="match status" value="1"/>
</dbReference>
<feature type="transmembrane region" description="Helical" evidence="7">
    <location>
        <begin position="143"/>
        <end position="165"/>
    </location>
</feature>
<keyword evidence="5 7" id="KW-1133">Transmembrane helix</keyword>
<keyword evidence="4 7" id="KW-0812">Transmembrane</keyword>
<name>A0A2M6T1B5_9BACT</name>
<evidence type="ECO:0000256" key="4">
    <source>
        <dbReference type="ARBA" id="ARBA00022692"/>
    </source>
</evidence>
<evidence type="ECO:0000256" key="5">
    <source>
        <dbReference type="ARBA" id="ARBA00022989"/>
    </source>
</evidence>
<evidence type="ECO:0000256" key="1">
    <source>
        <dbReference type="ARBA" id="ARBA00004651"/>
    </source>
</evidence>
<evidence type="ECO:0000313" key="8">
    <source>
        <dbReference type="EMBL" id="PIS39101.1"/>
    </source>
</evidence>
<sequence>MAKLINFKVNRVIRRLVLTNMAFWSGWGFVNPIFSVFVVQKIKGGNVAVVGIAVALYWIIRAFMRIPVGVFLDHHDGEEDDFWFLFFGTVLIALVFFGYLMAAYPWHIFCLQAIFALGMVIYESGMSAIFIRHIDEGKEATELGLDSTLAGLGIGIASGLAGLLINNFGFPITFILGGLSVILSTVILFFSVKTIFPNSSTRYSFSRFRRTFGEIKK</sequence>
<dbReference type="GO" id="GO:0005886">
    <property type="term" value="C:plasma membrane"/>
    <property type="evidence" value="ECO:0007669"/>
    <property type="project" value="UniProtKB-SubCell"/>
</dbReference>
<feature type="transmembrane region" description="Helical" evidence="7">
    <location>
        <begin position="106"/>
        <end position="131"/>
    </location>
</feature>
<dbReference type="InterPro" id="IPR011701">
    <property type="entry name" value="MFS"/>
</dbReference>
<keyword evidence="2" id="KW-0813">Transport</keyword>
<gene>
    <name evidence="8" type="ORF">COT34_00115</name>
</gene>
<proteinExistence type="predicted"/>
<dbReference type="SUPFAM" id="SSF103473">
    <property type="entry name" value="MFS general substrate transporter"/>
    <property type="match status" value="1"/>
</dbReference>
<accession>A0A2M6T1B5</accession>
<evidence type="ECO:0000256" key="3">
    <source>
        <dbReference type="ARBA" id="ARBA00022475"/>
    </source>
</evidence>
<keyword evidence="6 7" id="KW-0472">Membrane</keyword>
<feature type="transmembrane region" description="Helical" evidence="7">
    <location>
        <begin position="12"/>
        <end position="30"/>
    </location>
</feature>
<dbReference type="GO" id="GO:0022857">
    <property type="term" value="F:transmembrane transporter activity"/>
    <property type="evidence" value="ECO:0007669"/>
    <property type="project" value="InterPro"/>
</dbReference>
<dbReference type="Gene3D" id="1.20.1250.20">
    <property type="entry name" value="MFS general substrate transporter like domains"/>
    <property type="match status" value="1"/>
</dbReference>
<evidence type="ECO:0000256" key="6">
    <source>
        <dbReference type="ARBA" id="ARBA00023136"/>
    </source>
</evidence>
<comment type="caution">
    <text evidence="8">The sequence shown here is derived from an EMBL/GenBank/DDBJ whole genome shotgun (WGS) entry which is preliminary data.</text>
</comment>
<evidence type="ECO:0000313" key="9">
    <source>
        <dbReference type="Proteomes" id="UP000229390"/>
    </source>
</evidence>
<dbReference type="Pfam" id="PF07690">
    <property type="entry name" value="MFS_1"/>
    <property type="match status" value="1"/>
</dbReference>
<dbReference type="AlphaFoldDB" id="A0A2M6T1B5"/>
<dbReference type="EMBL" id="PEYE01000003">
    <property type="protein sequence ID" value="PIS39101.1"/>
    <property type="molecule type" value="Genomic_DNA"/>
</dbReference>
<reference evidence="9" key="1">
    <citation type="submission" date="2017-09" db="EMBL/GenBank/DDBJ databases">
        <title>Depth-based differentiation of microbial function through sediment-hosted aquifers and enrichment of novel symbionts in the deep terrestrial subsurface.</title>
        <authorList>
            <person name="Probst A.J."/>
            <person name="Ladd B."/>
            <person name="Jarett J.K."/>
            <person name="Geller-Mcgrath D.E."/>
            <person name="Sieber C.M.K."/>
            <person name="Emerson J.B."/>
            <person name="Anantharaman K."/>
            <person name="Thomas B.C."/>
            <person name="Malmstrom R."/>
            <person name="Stieglmeier M."/>
            <person name="Klingl A."/>
            <person name="Woyke T."/>
            <person name="Ryan C.M."/>
            <person name="Banfield J.F."/>
        </authorList>
    </citation>
    <scope>NUCLEOTIDE SEQUENCE [LARGE SCALE GENOMIC DNA]</scope>
</reference>
<feature type="transmembrane region" description="Helical" evidence="7">
    <location>
        <begin position="171"/>
        <end position="192"/>
    </location>
</feature>
<feature type="transmembrane region" description="Helical" evidence="7">
    <location>
        <begin position="42"/>
        <end position="60"/>
    </location>
</feature>
<protein>
    <recommendedName>
        <fullName evidence="10">Major facilitator superfamily (MFS) profile domain-containing protein</fullName>
    </recommendedName>
</protein>
<keyword evidence="3" id="KW-1003">Cell membrane</keyword>